<comment type="caution">
    <text evidence="1">The sequence shown here is derived from an EMBL/GenBank/DDBJ whole genome shotgun (WGS) entry which is preliminary data.</text>
</comment>
<keyword evidence="2" id="KW-1185">Reference proteome</keyword>
<gene>
    <name evidence="1" type="ORF">GOOTI_202_00560</name>
</gene>
<evidence type="ECO:0000313" key="2">
    <source>
        <dbReference type="Proteomes" id="UP000005038"/>
    </source>
</evidence>
<protein>
    <recommendedName>
        <fullName evidence="3">DUF3085 domain-containing protein</fullName>
    </recommendedName>
</protein>
<dbReference type="Pfam" id="PF11284">
    <property type="entry name" value="DUF3085"/>
    <property type="match status" value="1"/>
</dbReference>
<sequence>MTLRFDGEAVTAMLDEARRDNKQVALAKDQGVYLMVRHGQRNPDGTLESIVYANGCNPSIDAFGDWWVLARHELGGDDSVDELDVSDFDGLHLDRNDLLVEARPDELVLEAARRAT</sequence>
<organism evidence="1 2">
    <name type="scientific">Gordonia otitidis (strain DSM 44809 / CCUG 52243 / JCM 12355 / NBRC 100426 / IFM 10032)</name>
    <dbReference type="NCBI Taxonomy" id="1108044"/>
    <lineage>
        <taxon>Bacteria</taxon>
        <taxon>Bacillati</taxon>
        <taxon>Actinomycetota</taxon>
        <taxon>Actinomycetes</taxon>
        <taxon>Mycobacteriales</taxon>
        <taxon>Gordoniaceae</taxon>
        <taxon>Gordonia</taxon>
    </lineage>
</organism>
<reference evidence="1" key="1">
    <citation type="submission" date="2012-02" db="EMBL/GenBank/DDBJ databases">
        <title>Whole genome shotgun sequence of Gordonia otitidis NBRC 100426.</title>
        <authorList>
            <person name="Yoshida I."/>
            <person name="Hosoyama A."/>
            <person name="Tsuchikane K."/>
            <person name="Katsumata H."/>
            <person name="Yamazaki S."/>
            <person name="Fujita N."/>
        </authorList>
    </citation>
    <scope>NUCLEOTIDE SEQUENCE [LARGE SCALE GENOMIC DNA]</scope>
    <source>
        <strain evidence="1">NBRC 100426</strain>
    </source>
</reference>
<dbReference type="Proteomes" id="UP000005038">
    <property type="component" value="Unassembled WGS sequence"/>
</dbReference>
<evidence type="ECO:0008006" key="3">
    <source>
        <dbReference type="Google" id="ProtNLM"/>
    </source>
</evidence>
<dbReference type="OrthoDB" id="4565797at2"/>
<dbReference type="EMBL" id="BAFB01000202">
    <property type="protein sequence ID" value="GAB36200.1"/>
    <property type="molecule type" value="Genomic_DNA"/>
</dbReference>
<name>H5TRU2_GORO1</name>
<evidence type="ECO:0000313" key="1">
    <source>
        <dbReference type="EMBL" id="GAB36200.1"/>
    </source>
</evidence>
<accession>H5TRU2</accession>
<dbReference type="RefSeq" id="WP_007240384.1">
    <property type="nucleotide sequence ID" value="NZ_BAFB01000202.1"/>
</dbReference>
<dbReference type="AlphaFoldDB" id="H5TRU2"/>
<dbReference type="STRING" id="1108044.GOOTI_202_00560"/>
<dbReference type="InterPro" id="IPR021436">
    <property type="entry name" value="DUF3085"/>
</dbReference>
<proteinExistence type="predicted"/>